<evidence type="ECO:0000313" key="5">
    <source>
        <dbReference type="EMBL" id="MBM7620084.1"/>
    </source>
</evidence>
<comment type="caution">
    <text evidence="5">The sequence shown here is derived from an EMBL/GenBank/DDBJ whole genome shotgun (WGS) entry which is preliminary data.</text>
</comment>
<keyword evidence="2" id="KW-1003">Cell membrane</keyword>
<evidence type="ECO:0000256" key="1">
    <source>
        <dbReference type="ARBA" id="ARBA00004236"/>
    </source>
</evidence>
<dbReference type="EMBL" id="JAFBED010000003">
    <property type="protein sequence ID" value="MBM7620084.1"/>
    <property type="molecule type" value="Genomic_DNA"/>
</dbReference>
<feature type="domain" description="Type VII secretion system protein EssD-like" evidence="4">
    <location>
        <begin position="259"/>
        <end position="388"/>
    </location>
</feature>
<protein>
    <recommendedName>
        <fullName evidence="4">Type VII secretion system protein EssD-like domain-containing protein</fullName>
    </recommendedName>
</protein>
<comment type="subcellular location">
    <subcellularLocation>
        <location evidence="1">Cell membrane</location>
    </subcellularLocation>
</comment>
<dbReference type="InterPro" id="IPR051768">
    <property type="entry name" value="Bact_secretion_toxin"/>
</dbReference>
<accession>A0ABS2NZF6</accession>
<proteinExistence type="predicted"/>
<keyword evidence="3" id="KW-0472">Membrane</keyword>
<dbReference type="PANTHER" id="PTHR34976">
    <property type="entry name" value="RIBONUCLEASE YQCG-RELATED"/>
    <property type="match status" value="1"/>
</dbReference>
<evidence type="ECO:0000313" key="6">
    <source>
        <dbReference type="Proteomes" id="UP000737402"/>
    </source>
</evidence>
<dbReference type="InterPro" id="IPR044929">
    <property type="entry name" value="DNA/RNA_non-sp_Endonuclease_sf"/>
</dbReference>
<keyword evidence="6" id="KW-1185">Reference proteome</keyword>
<dbReference type="Proteomes" id="UP000737402">
    <property type="component" value="Unassembled WGS sequence"/>
</dbReference>
<name>A0ABS2NZF6_9BACI</name>
<reference evidence="5 6" key="1">
    <citation type="submission" date="2021-01" db="EMBL/GenBank/DDBJ databases">
        <title>Genomic Encyclopedia of Type Strains, Phase IV (KMG-IV): sequencing the most valuable type-strain genomes for metagenomic binning, comparative biology and taxonomic classification.</title>
        <authorList>
            <person name="Goeker M."/>
        </authorList>
    </citation>
    <scope>NUCLEOTIDE SEQUENCE [LARGE SCALE GENOMIC DNA]</scope>
    <source>
        <strain evidence="5 6">DSM 25879</strain>
    </source>
</reference>
<gene>
    <name evidence="5" type="ORF">JOC95_001936</name>
</gene>
<dbReference type="RefSeq" id="WP_338083078.1">
    <property type="nucleotide sequence ID" value="NZ_JAFBED010000003.1"/>
</dbReference>
<evidence type="ECO:0000256" key="3">
    <source>
        <dbReference type="ARBA" id="ARBA00023136"/>
    </source>
</evidence>
<organism evidence="5 6">
    <name type="scientific">Sutcliffiella tianshenii</name>
    <dbReference type="NCBI Taxonomy" id="1463404"/>
    <lineage>
        <taxon>Bacteria</taxon>
        <taxon>Bacillati</taxon>
        <taxon>Bacillota</taxon>
        <taxon>Bacilli</taxon>
        <taxon>Bacillales</taxon>
        <taxon>Bacillaceae</taxon>
        <taxon>Sutcliffiella</taxon>
    </lineage>
</organism>
<dbReference type="Gene3D" id="3.40.570.10">
    <property type="entry name" value="Extracellular Endonuclease, subunit A"/>
    <property type="match status" value="1"/>
</dbReference>
<evidence type="ECO:0000259" key="4">
    <source>
        <dbReference type="Pfam" id="PF13930"/>
    </source>
</evidence>
<dbReference type="PANTHER" id="PTHR34976:SF2">
    <property type="entry name" value="TYPE VII SECRETION SYSTEM PROTEIN ESSD"/>
    <property type="match status" value="1"/>
</dbReference>
<sequence length="403" mass="44888">MSKIEIKINHTKSVNKQIKQLSSNLTVSRVSLSMIRNHIDSQVAHRRSIGPRLNEVVTRINASEKRLQDLYQCIDHSLDLYVKAEKRVQSLKLDEVEKKSVWDTVKDSIKGFGKGLGTAVVSTVEGIWHAFTHPVETIKGTIHVVTHPVETGKAIWKAISDSWKKDVVNGDAESRSEWFGRGFGEVALAIVGTKGVDKGVKLLRGSEILQNEIGAVRIGRESSDKIEGKGNDNSVNVVKEIDFGKHIIKGENGKKQLIPNTMYITNDNYKYTTDGLRRIVNVEAAELIMKKAERNKYAQANVGGIDRLPDDDGGHLIGAQFNGPSDIDNLVPQNSQINRKGGVWYEMETEWANALKEIPPKKVSVNIEPIYSNNSIRPDSFLIEYEIEGEFPVIREIANRSGG</sequence>
<dbReference type="Pfam" id="PF13930">
    <property type="entry name" value="Endonuclea_NS_2"/>
    <property type="match status" value="1"/>
</dbReference>
<dbReference type="InterPro" id="IPR044927">
    <property type="entry name" value="Endonuclea_NS_2"/>
</dbReference>
<evidence type="ECO:0000256" key="2">
    <source>
        <dbReference type="ARBA" id="ARBA00022475"/>
    </source>
</evidence>